<dbReference type="Proteomes" id="UP000694387">
    <property type="component" value="Chromosome 2"/>
</dbReference>
<feature type="compositionally biased region" description="Basic residues" evidence="3">
    <location>
        <begin position="222"/>
        <end position="231"/>
    </location>
</feature>
<feature type="region of interest" description="Disordered" evidence="3">
    <location>
        <begin position="29"/>
        <end position="180"/>
    </location>
</feature>
<proteinExistence type="inferred from homology"/>
<dbReference type="Pfam" id="PF10036">
    <property type="entry name" value="RLL"/>
    <property type="match status" value="1"/>
</dbReference>
<evidence type="ECO:0000313" key="4">
    <source>
        <dbReference type="Ensembl" id="ENSEASP00005062081.1"/>
    </source>
</evidence>
<dbReference type="GeneTree" id="ENSGT00390000005163"/>
<feature type="compositionally biased region" description="Pro residues" evidence="3">
    <location>
        <begin position="127"/>
        <end position="144"/>
    </location>
</feature>
<feature type="region of interest" description="Disordered" evidence="3">
    <location>
        <begin position="195"/>
        <end position="259"/>
    </location>
</feature>
<organism evidence="4 5">
    <name type="scientific">Equus asinus</name>
    <name type="common">Donkey</name>
    <name type="synonym">Equus africanus asinus</name>
    <dbReference type="NCBI Taxonomy" id="9793"/>
    <lineage>
        <taxon>Eukaryota</taxon>
        <taxon>Metazoa</taxon>
        <taxon>Chordata</taxon>
        <taxon>Craniata</taxon>
        <taxon>Vertebrata</taxon>
        <taxon>Euteleostomi</taxon>
        <taxon>Mammalia</taxon>
        <taxon>Eutheria</taxon>
        <taxon>Laurasiatheria</taxon>
        <taxon>Perissodactyla</taxon>
        <taxon>Equidae</taxon>
        <taxon>Equus</taxon>
    </lineage>
</organism>
<evidence type="ECO:0000256" key="2">
    <source>
        <dbReference type="ARBA" id="ARBA00015365"/>
    </source>
</evidence>
<dbReference type="InterPro" id="IPR019265">
    <property type="entry name" value="RTRAF"/>
</dbReference>
<sequence>MRDAQLHVRVPLSPPFRRQLVFCFLSAGPPSTARLPSHRVRSRQRPQSRASRAPRPLDGRPQCDRTRGLVRPGALAPHHGRPSPRDPRARPHPAGRGRGHVRGYTWERPLSARSPPPGQARSGASLRPPPPVPPAQPRGAPAPPALREEVFSRPRSPPSRRPGTERRPPGRRGWRGGSARPCRCARVRVLRAQPGEAAVPGPSDWSAGAPGLAPPARTPWPRSRRRARRSPGPRPQPGGGASRAQRPRGGAAPAPPRLFLRDQEAHNKIFLSVDVRDVAPPPLPEPRLVGVRGGGRPGATIGGSHRHSGVPRAGPPFGRVARACACPARLPVPAEPGPERSGTMFRRKLTALDYHNPAGFNCRDETEFRNFIVWLEDQKIRHYKIEDRGNLRNIHSSDWPKFFEKYLRDVNCPFKIQDRQEAIDWLLGLAVRLEYGDNAEKYKDLVPDNTKNADNAAKNAEPLINLDVNNPDFKAGVMALANLLQIQRHDDYLVMLKAIRILVQERLTQDAVAKANQTKEGLPVALDKHILGFDTGDAVLNEAAQILRLLHIEELRELQTKINEAIVAVQAIIADPKTDHRLGKVGRSAITAGKQPGSWPPNSLLGEPPLFRECPPQNSMLPGRATDLYNVILMSKREKE</sequence>
<reference evidence="4" key="3">
    <citation type="submission" date="2025-09" db="UniProtKB">
        <authorList>
            <consortium name="Ensembl"/>
        </authorList>
    </citation>
    <scope>IDENTIFICATION</scope>
</reference>
<comment type="similarity">
    <text evidence="1">Belongs to the RTRAF family.</text>
</comment>
<dbReference type="PANTHER" id="PTHR15924">
    <property type="entry name" value="CLE"/>
    <property type="match status" value="1"/>
</dbReference>
<evidence type="ECO:0000256" key="1">
    <source>
        <dbReference type="ARBA" id="ARBA00008602"/>
    </source>
</evidence>
<gene>
    <name evidence="4" type="primary">RTRAF</name>
</gene>
<name>A0A9L0K9F8_EQUAS</name>
<feature type="compositionally biased region" description="Low complexity" evidence="3">
    <location>
        <begin position="242"/>
        <end position="252"/>
    </location>
</feature>
<keyword evidence="5" id="KW-1185">Reference proteome</keyword>
<feature type="compositionally biased region" description="Basic and acidic residues" evidence="3">
    <location>
        <begin position="55"/>
        <end position="67"/>
    </location>
</feature>
<dbReference type="AlphaFoldDB" id="A0A9L0K9F8"/>
<protein>
    <recommendedName>
        <fullName evidence="2">RNA transcription, translation and transport factor protein</fullName>
    </recommendedName>
</protein>
<feature type="compositionally biased region" description="Basic residues" evidence="3">
    <location>
        <begin position="36"/>
        <end position="46"/>
    </location>
</feature>
<reference evidence="4" key="2">
    <citation type="submission" date="2025-08" db="UniProtKB">
        <authorList>
            <consortium name="Ensembl"/>
        </authorList>
    </citation>
    <scope>IDENTIFICATION</scope>
</reference>
<feature type="compositionally biased region" description="Basic residues" evidence="3">
    <location>
        <begin position="90"/>
        <end position="101"/>
    </location>
</feature>
<dbReference type="Ensembl" id="ENSEAST00005051081.1">
    <property type="protein sequence ID" value="ENSEASP00005062081.1"/>
    <property type="gene ID" value="ENSEASG00005008400.2"/>
</dbReference>
<evidence type="ECO:0000256" key="3">
    <source>
        <dbReference type="SAM" id="MobiDB-lite"/>
    </source>
</evidence>
<accession>A0A9L0K9F8</accession>
<reference evidence="4 5" key="1">
    <citation type="journal article" date="2020" name="Nat. Commun.">
        <title>Donkey genomes provide new insights into domestication and selection for coat color.</title>
        <authorList>
            <person name="Wang"/>
            <person name="C."/>
            <person name="Li"/>
            <person name="H."/>
            <person name="Guo"/>
            <person name="Y."/>
            <person name="Huang"/>
            <person name="J."/>
            <person name="Sun"/>
            <person name="Y."/>
            <person name="Min"/>
            <person name="J."/>
            <person name="Wang"/>
            <person name="J."/>
            <person name="Fang"/>
            <person name="X."/>
            <person name="Zhao"/>
            <person name="Z."/>
            <person name="Wang"/>
            <person name="S."/>
            <person name="Zhang"/>
            <person name="Y."/>
            <person name="Liu"/>
            <person name="Q."/>
            <person name="Jiang"/>
            <person name="Q."/>
            <person name="Wang"/>
            <person name="X."/>
            <person name="Guo"/>
            <person name="Y."/>
            <person name="Yang"/>
            <person name="C."/>
            <person name="Wang"/>
            <person name="Y."/>
            <person name="Tian"/>
            <person name="F."/>
            <person name="Zhuang"/>
            <person name="G."/>
            <person name="Fan"/>
            <person name="Y."/>
            <person name="Gao"/>
            <person name="Q."/>
            <person name="Li"/>
            <person name="Y."/>
            <person name="Ju"/>
            <person name="Z."/>
            <person name="Li"/>
            <person name="J."/>
            <person name="Li"/>
            <person name="R."/>
            <person name="Hou"/>
            <person name="M."/>
            <person name="Yang"/>
            <person name="G."/>
            <person name="Liu"/>
            <person name="G."/>
            <person name="Liu"/>
            <person name="W."/>
            <person name="Guo"/>
            <person name="J."/>
            <person name="Pan"/>
            <person name="S."/>
            <person name="Fan"/>
            <person name="G."/>
            <person name="Zhang"/>
            <person name="W."/>
            <person name="Zhang"/>
            <person name="R."/>
            <person name="Yu"/>
            <person name="J."/>
            <person name="Zhang"/>
            <person name="X."/>
            <person name="Yin"/>
            <person name="Q."/>
            <person name="Ji"/>
            <person name="C."/>
            <person name="Jin"/>
            <person name="Y."/>
            <person name="Yue"/>
            <person name="G."/>
            <person name="Liu"/>
            <person name="M."/>
            <person name="Xu"/>
            <person name="J."/>
            <person name="Liu"/>
            <person name="S."/>
            <person name="Jordana"/>
            <person name="J."/>
            <person name="Noce"/>
            <person name="A."/>
            <person name="Amills"/>
            <person name="M."/>
            <person name="Wu"/>
            <person name="D.D."/>
            <person name="Li"/>
            <person name="S."/>
            <person name="Zhou"/>
            <person name="X. and Zhong"/>
            <person name="J."/>
        </authorList>
    </citation>
    <scope>NUCLEOTIDE SEQUENCE [LARGE SCALE GENOMIC DNA]</scope>
</reference>
<evidence type="ECO:0000313" key="5">
    <source>
        <dbReference type="Proteomes" id="UP000694387"/>
    </source>
</evidence>